<name>A0A800NAB5_CYTFI</name>
<dbReference type="OrthoDB" id="9763456at2"/>
<reference evidence="2 3" key="1">
    <citation type="journal article" date="2020" name="G3 (Bethesda)">
        <title>Whole Genome Sequencing and Comparative Genomics of Two Nematicidal Bacillus Strains Reveals a Wide Range of Possible Virulence Factors.</title>
        <authorList>
            <person name="Susic N."/>
            <person name="Janezic S."/>
            <person name="Rupnik M."/>
            <person name="Geric Stare B."/>
        </authorList>
    </citation>
    <scope>NUCLEOTIDE SEQUENCE [LARGE SCALE GENOMIC DNA]</scope>
    <source>
        <strain evidence="2 3">I-1582</strain>
    </source>
</reference>
<dbReference type="InterPro" id="IPR010839">
    <property type="entry name" value="AtuA_N"/>
</dbReference>
<dbReference type="Pfam" id="PF07287">
    <property type="entry name" value="AtuA"/>
    <property type="match status" value="1"/>
</dbReference>
<gene>
    <name evidence="2" type="ORF">KIS1582_2460</name>
</gene>
<protein>
    <recommendedName>
        <fullName evidence="1">Acyclic terpene utilisation N-terminal domain-containing protein</fullName>
    </recommendedName>
</protein>
<evidence type="ECO:0000313" key="2">
    <source>
        <dbReference type="EMBL" id="KAF0823732.1"/>
    </source>
</evidence>
<sequence>MLRIGSGAGFAGDRIEPAKALVEKANLDYLILEGLAERTIALAQRQKRMDPALGYNEYLEERIRLLLPSLLKNKVRLITNMGAANPIAAAEKIKDIAHEMGLQCIVAAVTGDDVAEQISLSSSVLENGNSLQDYEPIISANAYLGAEVILPSLEAGADIIVTGRVADPSLFLAPIIHHYKWNPENYDLLGQGTLIGHLLECAGQITGGYFADPGLKDVDGLSDLGFPFAIVEEDGTAIITKLAGTGGTVTLQTVKEQMLYEVHDPKNYKTPDCIADFTSVRLKELDKDQILVQGATGKRRPDTLKVSIGYHAGFLGEGEISYAGSTALQRAKLAENILKERLEHSFTNVRTDLIGVSSLHHGQYGEIIPYEVRVRAAALCSNTAQAKQIGHEVEALYTNGPAGGGGARKRVEEIIGIVSTFINRSSITIKTDILE</sequence>
<evidence type="ECO:0000313" key="3">
    <source>
        <dbReference type="Proteomes" id="UP000465778"/>
    </source>
</evidence>
<feature type="domain" description="Acyclic terpene utilisation N-terminal" evidence="1">
    <location>
        <begin position="2"/>
        <end position="431"/>
    </location>
</feature>
<comment type="caution">
    <text evidence="2">The sequence shown here is derived from an EMBL/GenBank/DDBJ whole genome shotgun (WGS) entry which is preliminary data.</text>
</comment>
<evidence type="ECO:0000259" key="1">
    <source>
        <dbReference type="Pfam" id="PF07287"/>
    </source>
</evidence>
<dbReference type="PANTHER" id="PTHR47472:SF1">
    <property type="entry name" value="DUF1446-DOMAIN-CONTAINING PROTEIN"/>
    <property type="match status" value="1"/>
</dbReference>
<proteinExistence type="predicted"/>
<dbReference type="Proteomes" id="UP000465778">
    <property type="component" value="Unassembled WGS sequence"/>
</dbReference>
<dbReference type="PANTHER" id="PTHR47472">
    <property type="entry name" value="PROPIONYL-COA CARBOXYLASE"/>
    <property type="match status" value="1"/>
</dbReference>
<accession>A0A800NAB5</accession>
<dbReference type="EMBL" id="VDEM01000025">
    <property type="protein sequence ID" value="KAF0823732.1"/>
    <property type="molecule type" value="Genomic_DNA"/>
</dbReference>
<dbReference type="AlphaFoldDB" id="A0A800NAB5"/>
<organism evidence="2 3">
    <name type="scientific">Cytobacillus firmus</name>
    <name type="common">Bacillus firmus</name>
    <dbReference type="NCBI Taxonomy" id="1399"/>
    <lineage>
        <taxon>Bacteria</taxon>
        <taxon>Bacillati</taxon>
        <taxon>Bacillota</taxon>
        <taxon>Bacilli</taxon>
        <taxon>Bacillales</taxon>
        <taxon>Bacillaceae</taxon>
        <taxon>Cytobacillus</taxon>
    </lineage>
</organism>